<feature type="chain" id="PRO_5037275551" evidence="1">
    <location>
        <begin position="22"/>
        <end position="192"/>
    </location>
</feature>
<feature type="signal peptide" evidence="1">
    <location>
        <begin position="1"/>
        <end position="21"/>
    </location>
</feature>
<organism evidence="3 4">
    <name type="scientific">Bowmanella dokdonensis</name>
    <dbReference type="NCBI Taxonomy" id="751969"/>
    <lineage>
        <taxon>Bacteria</taxon>
        <taxon>Pseudomonadati</taxon>
        <taxon>Pseudomonadota</taxon>
        <taxon>Gammaproteobacteria</taxon>
        <taxon>Alteromonadales</taxon>
        <taxon>Alteromonadaceae</taxon>
        <taxon>Bowmanella</taxon>
    </lineage>
</organism>
<evidence type="ECO:0000313" key="3">
    <source>
        <dbReference type="EMBL" id="MBN7826271.1"/>
    </source>
</evidence>
<dbReference type="PANTHER" id="PTHR34606">
    <property type="entry name" value="BON DOMAIN-CONTAINING PROTEIN"/>
    <property type="match status" value="1"/>
</dbReference>
<reference evidence="3" key="1">
    <citation type="submission" date="2021-03" db="EMBL/GenBank/DDBJ databases">
        <title>novel species isolated from a fishpond in China.</title>
        <authorList>
            <person name="Lu H."/>
            <person name="Cai Z."/>
        </authorList>
    </citation>
    <scope>NUCLEOTIDE SEQUENCE</scope>
    <source>
        <strain evidence="3">JCM 30855</strain>
    </source>
</reference>
<keyword evidence="4" id="KW-1185">Reference proteome</keyword>
<keyword evidence="1" id="KW-0732">Signal</keyword>
<accession>A0A939DQY9</accession>
<dbReference type="Gene3D" id="3.30.1340.30">
    <property type="match status" value="2"/>
</dbReference>
<dbReference type="InterPro" id="IPR014004">
    <property type="entry name" value="Transpt-assoc_nodulatn_dom_bac"/>
</dbReference>
<comment type="caution">
    <text evidence="3">The sequence shown here is derived from an EMBL/GenBank/DDBJ whole genome shotgun (WGS) entry which is preliminary data.</text>
</comment>
<evidence type="ECO:0000313" key="4">
    <source>
        <dbReference type="Proteomes" id="UP000664654"/>
    </source>
</evidence>
<dbReference type="PANTHER" id="PTHR34606:SF15">
    <property type="entry name" value="BON DOMAIN-CONTAINING PROTEIN"/>
    <property type="match status" value="1"/>
</dbReference>
<dbReference type="Pfam" id="PF04972">
    <property type="entry name" value="BON"/>
    <property type="match status" value="2"/>
</dbReference>
<dbReference type="InterPro" id="IPR007055">
    <property type="entry name" value="BON_dom"/>
</dbReference>
<feature type="domain" description="BON" evidence="2">
    <location>
        <begin position="29"/>
        <end position="97"/>
    </location>
</feature>
<evidence type="ECO:0000259" key="2">
    <source>
        <dbReference type="PROSITE" id="PS50914"/>
    </source>
</evidence>
<dbReference type="AlphaFoldDB" id="A0A939DQY9"/>
<proteinExistence type="predicted"/>
<dbReference type="PROSITE" id="PS50914">
    <property type="entry name" value="BON"/>
    <property type="match status" value="2"/>
</dbReference>
<name>A0A939DQY9_9ALTE</name>
<feature type="domain" description="BON" evidence="2">
    <location>
        <begin position="111"/>
        <end position="179"/>
    </location>
</feature>
<gene>
    <name evidence="3" type="ORF">J0A66_13630</name>
</gene>
<protein>
    <submittedName>
        <fullName evidence="3">BON domain-containing protein</fullName>
    </submittedName>
</protein>
<dbReference type="SMART" id="SM00749">
    <property type="entry name" value="BON"/>
    <property type="match status" value="2"/>
</dbReference>
<dbReference type="InterPro" id="IPR051686">
    <property type="entry name" value="Lipoprotein_DolP"/>
</dbReference>
<dbReference type="RefSeq" id="WP_206574383.1">
    <property type="nucleotide sequence ID" value="NZ_JAFKCV010000007.1"/>
</dbReference>
<dbReference type="Proteomes" id="UP000664654">
    <property type="component" value="Unassembled WGS sequence"/>
</dbReference>
<dbReference type="EMBL" id="JAFKCV010000007">
    <property type="protein sequence ID" value="MBN7826271.1"/>
    <property type="molecule type" value="Genomic_DNA"/>
</dbReference>
<sequence length="192" mass="20881">MKMLKIYTLLMTATLTLSAAANNWQDQSKDAWIDGKAETTLLLNANLNSFNIGTDVRNGVVTLNGLVASKVDRALAEELVEGIDGVQRVENNIQVREATKDTTRLMLQSLTDSKVASVVKTRLLMDTQVAGSDIDVDVSEGVVTLDGSVYSEAEKDLAVVIARNTNDVERVVDKLEVTEADDFTAARSSFQQ</sequence>
<evidence type="ECO:0000256" key="1">
    <source>
        <dbReference type="SAM" id="SignalP"/>
    </source>
</evidence>